<dbReference type="Proteomes" id="UP000219338">
    <property type="component" value="Unassembled WGS sequence"/>
</dbReference>
<dbReference type="EMBL" id="FUEG01000004">
    <property type="protein sequence ID" value="SJL03378.1"/>
    <property type="molecule type" value="Genomic_DNA"/>
</dbReference>
<evidence type="ECO:0000256" key="1">
    <source>
        <dbReference type="ARBA" id="ARBA00008325"/>
    </source>
</evidence>
<evidence type="ECO:0000313" key="4">
    <source>
        <dbReference type="Proteomes" id="UP000219338"/>
    </source>
</evidence>
<evidence type="ECO:0000256" key="2">
    <source>
        <dbReference type="ARBA" id="ARBA00022729"/>
    </source>
</evidence>
<comment type="similarity">
    <text evidence="1">Belongs to the UPF0357 family.</text>
</comment>
<evidence type="ECO:0000313" key="3">
    <source>
        <dbReference type="EMBL" id="SJL03378.1"/>
    </source>
</evidence>
<name>A0A284R3V2_ARMOS</name>
<dbReference type="OrthoDB" id="447314at2759"/>
<reference evidence="4" key="1">
    <citation type="journal article" date="2017" name="Nat. Ecol. Evol.">
        <title>Genome expansion and lineage-specific genetic innovations in the forest pathogenic fungi Armillaria.</title>
        <authorList>
            <person name="Sipos G."/>
            <person name="Prasanna A.N."/>
            <person name="Walter M.C."/>
            <person name="O'Connor E."/>
            <person name="Balint B."/>
            <person name="Krizsan K."/>
            <person name="Kiss B."/>
            <person name="Hess J."/>
            <person name="Varga T."/>
            <person name="Slot J."/>
            <person name="Riley R."/>
            <person name="Boka B."/>
            <person name="Rigling D."/>
            <person name="Barry K."/>
            <person name="Lee J."/>
            <person name="Mihaltcheva S."/>
            <person name="LaButti K."/>
            <person name="Lipzen A."/>
            <person name="Waldron R."/>
            <person name="Moloney N.M."/>
            <person name="Sperisen C."/>
            <person name="Kredics L."/>
            <person name="Vagvoelgyi C."/>
            <person name="Patrignani A."/>
            <person name="Fitzpatrick D."/>
            <person name="Nagy I."/>
            <person name="Doyle S."/>
            <person name="Anderson J.B."/>
            <person name="Grigoriev I.V."/>
            <person name="Gueldener U."/>
            <person name="Muensterkoetter M."/>
            <person name="Nagy L.G."/>
        </authorList>
    </citation>
    <scope>NUCLEOTIDE SEQUENCE [LARGE SCALE GENOMIC DNA]</scope>
    <source>
        <strain evidence="4">C18/9</strain>
    </source>
</reference>
<organism evidence="3 4">
    <name type="scientific">Armillaria ostoyae</name>
    <name type="common">Armillaria root rot fungus</name>
    <dbReference type="NCBI Taxonomy" id="47428"/>
    <lineage>
        <taxon>Eukaryota</taxon>
        <taxon>Fungi</taxon>
        <taxon>Dikarya</taxon>
        <taxon>Basidiomycota</taxon>
        <taxon>Agaricomycotina</taxon>
        <taxon>Agaricomycetes</taxon>
        <taxon>Agaricomycetidae</taxon>
        <taxon>Agaricales</taxon>
        <taxon>Marasmiineae</taxon>
        <taxon>Physalacriaceae</taxon>
        <taxon>Armillaria</taxon>
    </lineage>
</organism>
<accession>A0A284R3V2</accession>
<dbReference type="PANTHER" id="PTHR28023">
    <property type="entry name" value="UPF0357 PROTEIN YCL012C"/>
    <property type="match status" value="1"/>
</dbReference>
<proteinExistence type="inferred from homology"/>
<sequence length="159" mass="17999">MLFMLSVLAFFALVALLTFRYRVSLAPYVPERVKAFFPKLRHYTPLSTFAEQANAGLSSSSFDIEANLRNGDSRAGLDEQGTQEVMEIMRRERVKCVNKFNAADEETYANTPSFDQARLIRHNRILARNGIDASGPSGVTSFVEIDSQVFKGCRWIPRR</sequence>
<dbReference type="Pfam" id="PF09435">
    <property type="entry name" value="DUF2015"/>
    <property type="match status" value="1"/>
</dbReference>
<dbReference type="InterPro" id="IPR018559">
    <property type="entry name" value="DUF2015"/>
</dbReference>
<dbReference type="PANTHER" id="PTHR28023:SF1">
    <property type="entry name" value="UPF0357 PROTEIN YCL012C"/>
    <property type="match status" value="1"/>
</dbReference>
<dbReference type="AlphaFoldDB" id="A0A284R3V2"/>
<gene>
    <name evidence="3" type="ORF">ARMOST_06732</name>
</gene>
<protein>
    <submittedName>
        <fullName evidence="3">Uncharacterized protein</fullName>
    </submittedName>
</protein>
<dbReference type="OMA" id="CRWIPRR"/>
<keyword evidence="2" id="KW-0732">Signal</keyword>
<keyword evidence="4" id="KW-1185">Reference proteome</keyword>